<keyword evidence="2" id="KW-1133">Transmembrane helix</keyword>
<accession>A0A0H2KSV7</accession>
<dbReference type="STRING" id="264251.FB00_01780"/>
<sequence length="211" mass="21300">MQDATPRDETPVEGSADDDRPGRRPRARALLVGGVLAVAVLGVGIAAALTGRAAGTEPSDAVGGAPAVEAPDADPALAAETSAPPPVETNGVQACGGFAGSAGTPIQVRGDDGEPAELGGLEGWWNSTPASDAGGWLDVEKWPRQVLDHPATVTVETTTGTVLESFDRRTCTGVEGWTAPDLSALPASTVVVLDAETGEVLAQHPVELVTP</sequence>
<keyword evidence="2" id="KW-0812">Transmembrane</keyword>
<organism evidence="3 4">
    <name type="scientific">Cellulosimicrobium funkei</name>
    <dbReference type="NCBI Taxonomy" id="264251"/>
    <lineage>
        <taxon>Bacteria</taxon>
        <taxon>Bacillati</taxon>
        <taxon>Actinomycetota</taxon>
        <taxon>Actinomycetes</taxon>
        <taxon>Micrococcales</taxon>
        <taxon>Promicromonosporaceae</taxon>
        <taxon>Cellulosimicrobium</taxon>
    </lineage>
</organism>
<dbReference type="Proteomes" id="UP000035265">
    <property type="component" value="Unassembled WGS sequence"/>
</dbReference>
<dbReference type="AlphaFoldDB" id="A0A0H2KSV7"/>
<feature type="compositionally biased region" description="Basic and acidic residues" evidence="1">
    <location>
        <begin position="1"/>
        <end position="10"/>
    </location>
</feature>
<protein>
    <submittedName>
        <fullName evidence="3">Uncharacterized protein</fullName>
    </submittedName>
</protein>
<comment type="caution">
    <text evidence="3">The sequence shown here is derived from an EMBL/GenBank/DDBJ whole genome shotgun (WGS) entry which is preliminary data.</text>
</comment>
<evidence type="ECO:0000313" key="4">
    <source>
        <dbReference type="Proteomes" id="UP000035265"/>
    </source>
</evidence>
<keyword evidence="4" id="KW-1185">Reference proteome</keyword>
<gene>
    <name evidence="3" type="ORF">FB00_01780</name>
</gene>
<feature type="region of interest" description="Disordered" evidence="1">
    <location>
        <begin position="1"/>
        <end position="25"/>
    </location>
</feature>
<name>A0A0H2KSV7_9MICO</name>
<keyword evidence="2" id="KW-0472">Membrane</keyword>
<dbReference type="PATRIC" id="fig|264251.5.peg.367"/>
<evidence type="ECO:0000256" key="2">
    <source>
        <dbReference type="SAM" id="Phobius"/>
    </source>
</evidence>
<reference evidence="3 4" key="1">
    <citation type="submission" date="2014-05" db="EMBL/GenBank/DDBJ databases">
        <title>Cellulosimicrobium funkei U11 genome.</title>
        <authorList>
            <person name="Hu C."/>
            <person name="Gong Y."/>
            <person name="Wan W."/>
            <person name="Jiang M."/>
        </authorList>
    </citation>
    <scope>NUCLEOTIDE SEQUENCE [LARGE SCALE GENOMIC DNA]</scope>
    <source>
        <strain evidence="3 4">U11</strain>
    </source>
</reference>
<evidence type="ECO:0000313" key="3">
    <source>
        <dbReference type="EMBL" id="KLN36606.1"/>
    </source>
</evidence>
<dbReference type="EMBL" id="JNBQ01000001">
    <property type="protein sequence ID" value="KLN36606.1"/>
    <property type="molecule type" value="Genomic_DNA"/>
</dbReference>
<feature type="transmembrane region" description="Helical" evidence="2">
    <location>
        <begin position="29"/>
        <end position="49"/>
    </location>
</feature>
<evidence type="ECO:0000256" key="1">
    <source>
        <dbReference type="SAM" id="MobiDB-lite"/>
    </source>
</evidence>
<dbReference type="RefSeq" id="WP_047231061.1">
    <property type="nucleotide sequence ID" value="NZ_JNBQ01000001.1"/>
</dbReference>
<proteinExistence type="predicted"/>